<dbReference type="SUPFAM" id="SSF158682">
    <property type="entry name" value="TerB-like"/>
    <property type="match status" value="1"/>
</dbReference>
<dbReference type="CDD" id="cd07178">
    <property type="entry name" value="terB_like_YebE"/>
    <property type="match status" value="1"/>
</dbReference>
<dbReference type="OrthoDB" id="7866618at2"/>
<dbReference type="Gene3D" id="1.10.3680.10">
    <property type="entry name" value="TerB-like"/>
    <property type="match status" value="1"/>
</dbReference>
<dbReference type="AlphaFoldDB" id="A0A1I0N5G3"/>
<proteinExistence type="predicted"/>
<protein>
    <submittedName>
        <fullName evidence="1">Uncharacterized membrane protein YebE, DUF533 family</fullName>
    </submittedName>
</protein>
<dbReference type="EMBL" id="FOIZ01000001">
    <property type="protein sequence ID" value="SEV96357.1"/>
    <property type="molecule type" value="Genomic_DNA"/>
</dbReference>
<dbReference type="InterPro" id="IPR007486">
    <property type="entry name" value="YebE"/>
</dbReference>
<dbReference type="Pfam" id="PF04391">
    <property type="entry name" value="DUF533"/>
    <property type="match status" value="1"/>
</dbReference>
<dbReference type="InterPro" id="IPR029024">
    <property type="entry name" value="TerB-like"/>
</dbReference>
<sequence>MSLMNTVTKLAIGFAMAKGMDAVQERGGIGKVMQGLTGGGSGGQGGGIGDMLGSLGGGKGGLLGQLTGGSGGGAGSLAGLGGLLGGLGAARGGNAGGLESLINQDNPAQEPDEDEVAQLMLRAMTQAARADGDIDAGEKEQLMAVIRQSDPENVAVVQQMLQDPVDPAALASDTPQGLETQVYTMAVNSITPDNQAEAQYLHALAQGLNIQPQTANEIHDNLGAPRLYT</sequence>
<organism evidence="1 2">
    <name type="scientific">Cognatiyoonia koreensis</name>
    <dbReference type="NCBI Taxonomy" id="364200"/>
    <lineage>
        <taxon>Bacteria</taxon>
        <taxon>Pseudomonadati</taxon>
        <taxon>Pseudomonadota</taxon>
        <taxon>Alphaproteobacteria</taxon>
        <taxon>Rhodobacterales</taxon>
        <taxon>Paracoccaceae</taxon>
        <taxon>Cognatiyoonia</taxon>
    </lineage>
</organism>
<reference evidence="1 2" key="1">
    <citation type="submission" date="2016-10" db="EMBL/GenBank/DDBJ databases">
        <authorList>
            <person name="de Groot N.N."/>
        </authorList>
    </citation>
    <scope>NUCLEOTIDE SEQUENCE [LARGE SCALE GENOMIC DNA]</scope>
    <source>
        <strain evidence="1 2">DSM 17925</strain>
    </source>
</reference>
<gene>
    <name evidence="1" type="ORF">SAMN04488515_0426</name>
</gene>
<accession>A0A1I0N5G3</accession>
<dbReference type="STRING" id="364200.SAMN04488515_0426"/>
<evidence type="ECO:0000313" key="2">
    <source>
        <dbReference type="Proteomes" id="UP000199167"/>
    </source>
</evidence>
<evidence type="ECO:0000313" key="1">
    <source>
        <dbReference type="EMBL" id="SEV96357.1"/>
    </source>
</evidence>
<dbReference type="Proteomes" id="UP000199167">
    <property type="component" value="Unassembled WGS sequence"/>
</dbReference>
<name>A0A1I0N5G3_9RHOB</name>
<dbReference type="RefSeq" id="WP_089989691.1">
    <property type="nucleotide sequence ID" value="NZ_FOIZ01000001.1"/>
</dbReference>
<keyword evidence="2" id="KW-1185">Reference proteome</keyword>